<evidence type="ECO:0000256" key="3">
    <source>
        <dbReference type="ARBA" id="ARBA00022692"/>
    </source>
</evidence>
<keyword evidence="3 6" id="KW-0812">Transmembrane</keyword>
<feature type="transmembrane region" description="Helical" evidence="6">
    <location>
        <begin position="63"/>
        <end position="84"/>
    </location>
</feature>
<feature type="transmembrane region" description="Helical" evidence="6">
    <location>
        <begin position="464"/>
        <end position="483"/>
    </location>
</feature>
<keyword evidence="9" id="KW-1185">Reference proteome</keyword>
<feature type="domain" description="Na+/H+ antiporter NhaC-like C-terminal" evidence="7">
    <location>
        <begin position="155"/>
        <end position="482"/>
    </location>
</feature>
<dbReference type="GO" id="GO:0005886">
    <property type="term" value="C:plasma membrane"/>
    <property type="evidence" value="ECO:0007669"/>
    <property type="project" value="UniProtKB-SubCell"/>
</dbReference>
<keyword evidence="4 6" id="KW-1133">Transmembrane helix</keyword>
<sequence length="532" mass="56184">MPTEFGALSLAPPLVAIVLAIVTRRALLSLFIGVWSGGIIYSGSLGIVQTFDWIVSAIGEDVFHAQIIVFVSLLGAGIALIWRMGGSLAVANYATSRLDSHRKVGLATWILGMIWFFDDYANTAIVGSSMKDIADEMNMSREKLAYLLDSTAAPVATFGISSWVAYQISMIQTGYDAAGISDVAPSAFLTFVRSIPYNLYCLFAIVMVGIIVLMRRDFGEMLDAEHRAQSTGKVNRDGAQPLQSMKDDLGDVETDSPMVRFFTIPILALVSVVVVGVVWSGYSPGASAIDMAESADFMGALVWGSFAMAATALVLSLVYDILSLDEGMETVLDGFGIMLHAIAILVLAWSIGAVAGALETGAYVTEIAAGFITPALLPIVILVAGAFISFSIGTSWGTMALVTPVAIPLAWEVSGGSSEMLAVATGAVFSGAIFGDHCSPISDTTVLSSTFAGADHIDHVRTQIYYALTVAAVATVGYLLYGLTGLPQIVLIPVGIALLVAVVYALSELDARRKGLSATPFVRRERDSPADD</sequence>
<dbReference type="PATRIC" id="fig|1008153.3.peg.24"/>
<evidence type="ECO:0000256" key="4">
    <source>
        <dbReference type="ARBA" id="ARBA00022989"/>
    </source>
</evidence>
<reference evidence="8 9" key="1">
    <citation type="submission" date="2016-02" db="EMBL/GenBank/DDBJ databases">
        <title>Genome sequence of Halalkalicoccus paucihalophilus DSM 24557.</title>
        <authorList>
            <person name="Poehlein A."/>
            <person name="Daniel R."/>
        </authorList>
    </citation>
    <scope>NUCLEOTIDE SEQUENCE [LARGE SCALE GENOMIC DNA]</scope>
    <source>
        <strain evidence="8 9">DSM 24557</strain>
    </source>
</reference>
<feature type="transmembrane region" description="Helical" evidence="6">
    <location>
        <begin position="302"/>
        <end position="322"/>
    </location>
</feature>
<feature type="transmembrane region" description="Helical" evidence="6">
    <location>
        <begin position="195"/>
        <end position="214"/>
    </location>
</feature>
<organism evidence="8 9">
    <name type="scientific">Halalkalicoccus paucihalophilus</name>
    <dbReference type="NCBI Taxonomy" id="1008153"/>
    <lineage>
        <taxon>Archaea</taxon>
        <taxon>Methanobacteriati</taxon>
        <taxon>Methanobacteriota</taxon>
        <taxon>Stenosarchaea group</taxon>
        <taxon>Halobacteria</taxon>
        <taxon>Halobacteriales</taxon>
        <taxon>Halococcaceae</taxon>
        <taxon>Halalkalicoccus</taxon>
    </lineage>
</organism>
<evidence type="ECO:0000313" key="9">
    <source>
        <dbReference type="Proteomes" id="UP000075321"/>
    </source>
</evidence>
<feature type="transmembrane region" description="Helical" evidence="6">
    <location>
        <begin position="334"/>
        <end position="355"/>
    </location>
</feature>
<evidence type="ECO:0000256" key="2">
    <source>
        <dbReference type="ARBA" id="ARBA00022475"/>
    </source>
</evidence>
<evidence type="ECO:0000256" key="6">
    <source>
        <dbReference type="SAM" id="Phobius"/>
    </source>
</evidence>
<gene>
    <name evidence="8" type="ORF">HAPAU_00220</name>
</gene>
<feature type="transmembrane region" description="Helical" evidence="6">
    <location>
        <begin position="261"/>
        <end position="282"/>
    </location>
</feature>
<keyword evidence="5 6" id="KW-0472">Membrane</keyword>
<dbReference type="EMBL" id="LTAZ01000001">
    <property type="protein sequence ID" value="KYH27356.1"/>
    <property type="molecule type" value="Genomic_DNA"/>
</dbReference>
<dbReference type="Proteomes" id="UP000075321">
    <property type="component" value="Unassembled WGS sequence"/>
</dbReference>
<comment type="caution">
    <text evidence="8">The sequence shown here is derived from an EMBL/GenBank/DDBJ whole genome shotgun (WGS) entry which is preliminary data.</text>
</comment>
<protein>
    <submittedName>
        <fullName evidence="8">Na+/H+ antiporter family protein</fullName>
    </submittedName>
</protein>
<dbReference type="InterPro" id="IPR018461">
    <property type="entry name" value="Na/H_Antiport_NhaC-like_C"/>
</dbReference>
<feature type="transmembrane region" description="Helical" evidence="6">
    <location>
        <begin position="144"/>
        <end position="166"/>
    </location>
</feature>
<proteinExistence type="predicted"/>
<evidence type="ECO:0000313" key="8">
    <source>
        <dbReference type="EMBL" id="KYH27356.1"/>
    </source>
</evidence>
<dbReference type="RefSeq" id="WP_066378005.1">
    <property type="nucleotide sequence ID" value="NZ_LTAZ01000001.1"/>
</dbReference>
<feature type="transmembrane region" description="Helical" evidence="6">
    <location>
        <begin position="30"/>
        <end position="51"/>
    </location>
</feature>
<dbReference type="PANTHER" id="PTHR43478">
    <property type="entry name" value="NA+/H+ ANTIPORTER-RELATED"/>
    <property type="match status" value="1"/>
</dbReference>
<evidence type="ECO:0000256" key="1">
    <source>
        <dbReference type="ARBA" id="ARBA00004651"/>
    </source>
</evidence>
<dbReference type="AlphaFoldDB" id="A0A151AI42"/>
<dbReference type="OrthoDB" id="76879at2157"/>
<comment type="subcellular location">
    <subcellularLocation>
        <location evidence="1">Cell membrane</location>
        <topology evidence="1">Multi-pass membrane protein</topology>
    </subcellularLocation>
</comment>
<keyword evidence="2" id="KW-1003">Cell membrane</keyword>
<dbReference type="Pfam" id="PF03553">
    <property type="entry name" value="Na_H_antiporter"/>
    <property type="match status" value="1"/>
</dbReference>
<feature type="transmembrane region" description="Helical" evidence="6">
    <location>
        <begin position="367"/>
        <end position="390"/>
    </location>
</feature>
<accession>A0A151AI42</accession>
<name>A0A151AI42_9EURY</name>
<evidence type="ECO:0000256" key="5">
    <source>
        <dbReference type="ARBA" id="ARBA00023136"/>
    </source>
</evidence>
<feature type="transmembrane region" description="Helical" evidence="6">
    <location>
        <begin position="489"/>
        <end position="507"/>
    </location>
</feature>
<dbReference type="PANTHER" id="PTHR43478:SF1">
    <property type="entry name" value="NA+_H+ ANTIPORTER NHAC-LIKE C-TERMINAL DOMAIN-CONTAINING PROTEIN"/>
    <property type="match status" value="1"/>
</dbReference>
<evidence type="ECO:0000259" key="7">
    <source>
        <dbReference type="Pfam" id="PF03553"/>
    </source>
</evidence>